<reference evidence="1" key="1">
    <citation type="submission" date="2021-03" db="EMBL/GenBank/DDBJ databases">
        <title>Evolutionary priming and transition to the ectomycorrhizal habit in an iconic lineage of mushroom-forming fungi: is preadaptation a requirement?</title>
        <authorList>
            <consortium name="DOE Joint Genome Institute"/>
            <person name="Looney B.P."/>
            <person name="Miyauchi S."/>
            <person name="Morin E."/>
            <person name="Drula E."/>
            <person name="Courty P.E."/>
            <person name="Chicoki N."/>
            <person name="Fauchery L."/>
            <person name="Kohler A."/>
            <person name="Kuo A."/>
            <person name="LaButti K."/>
            <person name="Pangilinan J."/>
            <person name="Lipzen A."/>
            <person name="Riley R."/>
            <person name="Andreopoulos W."/>
            <person name="He G."/>
            <person name="Johnson J."/>
            <person name="Barry K.W."/>
            <person name="Grigoriev I.V."/>
            <person name="Nagy L."/>
            <person name="Hibbett D."/>
            <person name="Henrissat B."/>
            <person name="Matheny P.B."/>
            <person name="Labbe J."/>
            <person name="Martin A.F."/>
        </authorList>
    </citation>
    <scope>NUCLEOTIDE SEQUENCE</scope>
    <source>
        <strain evidence="1">BPL698</strain>
    </source>
</reference>
<sequence length="119" mass="12879">MSNTAATQKQLKIKAGIVKRYQKELALYCAEVVENKSKLESITASSGGESGSWDVKNTANLVRESENMVRDTAMRLERAAGELEDLLNSVKRNADLAQNPELLEAEAVLAAGKIIAEDG</sequence>
<evidence type="ECO:0000313" key="1">
    <source>
        <dbReference type="EMBL" id="KAI9453283.1"/>
    </source>
</evidence>
<gene>
    <name evidence="1" type="ORF">F5148DRAFT_1152005</name>
</gene>
<name>A0ACC0U0C7_9AGAM</name>
<keyword evidence="2" id="KW-1185">Reference proteome</keyword>
<accession>A0ACC0U0C7</accession>
<protein>
    <submittedName>
        <fullName evidence="1">Tubulin binding cofactor A</fullName>
    </submittedName>
</protein>
<proteinExistence type="predicted"/>
<dbReference type="Proteomes" id="UP001207468">
    <property type="component" value="Unassembled WGS sequence"/>
</dbReference>
<dbReference type="EMBL" id="JAGFNK010000310">
    <property type="protein sequence ID" value="KAI9453283.1"/>
    <property type="molecule type" value="Genomic_DNA"/>
</dbReference>
<organism evidence="1 2">
    <name type="scientific">Russula earlei</name>
    <dbReference type="NCBI Taxonomy" id="71964"/>
    <lineage>
        <taxon>Eukaryota</taxon>
        <taxon>Fungi</taxon>
        <taxon>Dikarya</taxon>
        <taxon>Basidiomycota</taxon>
        <taxon>Agaricomycotina</taxon>
        <taxon>Agaricomycetes</taxon>
        <taxon>Russulales</taxon>
        <taxon>Russulaceae</taxon>
        <taxon>Russula</taxon>
    </lineage>
</organism>
<comment type="caution">
    <text evidence="1">The sequence shown here is derived from an EMBL/GenBank/DDBJ whole genome shotgun (WGS) entry which is preliminary data.</text>
</comment>
<evidence type="ECO:0000313" key="2">
    <source>
        <dbReference type="Proteomes" id="UP001207468"/>
    </source>
</evidence>